<dbReference type="InParanoid" id="D2V2X6"/>
<dbReference type="VEuPathDB" id="AmoebaDB:NAEGRDRAFT_63152"/>
<evidence type="ECO:0000313" key="4">
    <source>
        <dbReference type="Proteomes" id="UP000006671"/>
    </source>
</evidence>
<dbReference type="OMA" id="LEKECSH"/>
<keyword evidence="1" id="KW-0862">Zinc</keyword>
<reference evidence="3 4" key="1">
    <citation type="journal article" date="2010" name="Cell">
        <title>The genome of Naegleria gruberi illuminates early eukaryotic versatility.</title>
        <authorList>
            <person name="Fritz-Laylin L.K."/>
            <person name="Prochnik S.E."/>
            <person name="Ginger M.L."/>
            <person name="Dacks J.B."/>
            <person name="Carpenter M.L."/>
            <person name="Field M.C."/>
            <person name="Kuo A."/>
            <person name="Paredez A."/>
            <person name="Chapman J."/>
            <person name="Pham J."/>
            <person name="Shu S."/>
            <person name="Neupane R."/>
            <person name="Cipriano M."/>
            <person name="Mancuso J."/>
            <person name="Tu H."/>
            <person name="Salamov A."/>
            <person name="Lindquist E."/>
            <person name="Shapiro H."/>
            <person name="Lucas S."/>
            <person name="Grigoriev I.V."/>
            <person name="Cande W.Z."/>
            <person name="Fulton C."/>
            <person name="Rokhsar D.S."/>
            <person name="Dawson S.C."/>
        </authorList>
    </citation>
    <scope>NUCLEOTIDE SEQUENCE [LARGE SCALE GENOMIC DNA]</scope>
    <source>
        <strain evidence="3 4">NEG-M</strain>
    </source>
</reference>
<dbReference type="RefSeq" id="XP_002681715.1">
    <property type="nucleotide sequence ID" value="XM_002681669.1"/>
</dbReference>
<dbReference type="PROSITE" id="PS50089">
    <property type="entry name" value="ZF_RING_2"/>
    <property type="match status" value="1"/>
</dbReference>
<protein>
    <submittedName>
        <fullName evidence="3">Predicted protein</fullName>
    </submittedName>
</protein>
<dbReference type="EMBL" id="GG738849">
    <property type="protein sequence ID" value="EFC48971.1"/>
    <property type="molecule type" value="Genomic_DNA"/>
</dbReference>
<evidence type="ECO:0000313" key="3">
    <source>
        <dbReference type="EMBL" id="EFC48971.1"/>
    </source>
</evidence>
<proteinExistence type="predicted"/>
<evidence type="ECO:0000256" key="1">
    <source>
        <dbReference type="PROSITE-ProRule" id="PRU00175"/>
    </source>
</evidence>
<accession>D2V2X6</accession>
<dbReference type="Gene3D" id="3.30.40.10">
    <property type="entry name" value="Zinc/RING finger domain, C3HC4 (zinc finger)"/>
    <property type="match status" value="1"/>
</dbReference>
<dbReference type="KEGG" id="ngr:NAEGRDRAFT_63152"/>
<dbReference type="PANTHER" id="PTHR15315:SF26">
    <property type="entry name" value="E3 UBIQUITIN-PROTEIN LIGASE NRDP1"/>
    <property type="match status" value="1"/>
</dbReference>
<dbReference type="SMART" id="SM00184">
    <property type="entry name" value="RING"/>
    <property type="match status" value="1"/>
</dbReference>
<keyword evidence="1" id="KW-0479">Metal-binding</keyword>
<dbReference type="SUPFAM" id="SSF57850">
    <property type="entry name" value="RING/U-box"/>
    <property type="match status" value="1"/>
</dbReference>
<keyword evidence="4" id="KW-1185">Reference proteome</keyword>
<evidence type="ECO:0000259" key="2">
    <source>
        <dbReference type="PROSITE" id="PS50089"/>
    </source>
</evidence>
<dbReference type="InterPro" id="IPR013083">
    <property type="entry name" value="Znf_RING/FYVE/PHD"/>
</dbReference>
<dbReference type="PANTHER" id="PTHR15315">
    <property type="entry name" value="RING FINGER PROTEIN 41, 151"/>
    <property type="match status" value="1"/>
</dbReference>
<organism evidence="4">
    <name type="scientific">Naegleria gruberi</name>
    <name type="common">Amoeba</name>
    <dbReference type="NCBI Taxonomy" id="5762"/>
    <lineage>
        <taxon>Eukaryota</taxon>
        <taxon>Discoba</taxon>
        <taxon>Heterolobosea</taxon>
        <taxon>Tetramitia</taxon>
        <taxon>Eutetramitia</taxon>
        <taxon>Vahlkampfiidae</taxon>
        <taxon>Naegleria</taxon>
    </lineage>
</organism>
<dbReference type="OrthoDB" id="21204at2759"/>
<dbReference type="InterPro" id="IPR001841">
    <property type="entry name" value="Znf_RING"/>
</dbReference>
<feature type="domain" description="RING-type" evidence="2">
    <location>
        <begin position="151"/>
        <end position="189"/>
    </location>
</feature>
<dbReference type="Pfam" id="PF13920">
    <property type="entry name" value="zf-C3HC4_3"/>
    <property type="match status" value="1"/>
</dbReference>
<gene>
    <name evidence="3" type="ORF">NAEGRDRAFT_63152</name>
</gene>
<sequence length="237" mass="27553">MKYIPQNYLNVNLYRVYYDDNVSGNTLEDHRKMLLNNGGNGGTIDHSQQTSFILPDLVVNNSEITRQWKILNLKLFYQFFERAKNDCHVHQLITKEQSKKFERNDQENKRITISLSSTVLDPNLPEKVAQELASPTTQVDHTDSTFDENLCCICLDAPISITTGCCNAQFCERCLTDWNKKNTTCPMCRKPLDVNNREEQSDAWVTIQKEDFILPREEVANQFIRFVSIKLNHTILW</sequence>
<dbReference type="Proteomes" id="UP000006671">
    <property type="component" value="Unassembled WGS sequence"/>
</dbReference>
<name>D2V2X6_NAEGR</name>
<keyword evidence="1" id="KW-0863">Zinc-finger</keyword>
<dbReference type="GO" id="GO:0008270">
    <property type="term" value="F:zinc ion binding"/>
    <property type="evidence" value="ECO:0007669"/>
    <property type="project" value="UniProtKB-KW"/>
</dbReference>
<dbReference type="GeneID" id="8855129"/>
<dbReference type="AlphaFoldDB" id="D2V2X6"/>